<dbReference type="EMBL" id="BSYO01000006">
    <property type="protein sequence ID" value="GMH06480.1"/>
    <property type="molecule type" value="Genomic_DNA"/>
</dbReference>
<name>A0AAD3XJ98_NEPGR</name>
<protein>
    <submittedName>
        <fullName evidence="1">Uncharacterized protein</fullName>
    </submittedName>
</protein>
<proteinExistence type="predicted"/>
<reference evidence="1" key="1">
    <citation type="submission" date="2023-05" db="EMBL/GenBank/DDBJ databases">
        <title>Nepenthes gracilis genome sequencing.</title>
        <authorList>
            <person name="Fukushima K."/>
        </authorList>
    </citation>
    <scope>NUCLEOTIDE SEQUENCE</scope>
    <source>
        <strain evidence="1">SING2019-196</strain>
    </source>
</reference>
<dbReference type="AlphaFoldDB" id="A0AAD3XJ98"/>
<sequence>MVVEWSKAWLATAASAICWEETYEAYANAAAAAAASTQYSTTIACTGSKPEWGQAQCGHFCGQGEGSICDFERTEALHAGAILLGD</sequence>
<dbReference type="Proteomes" id="UP001279734">
    <property type="component" value="Unassembled WGS sequence"/>
</dbReference>
<gene>
    <name evidence="1" type="ORF">Nepgr_008320</name>
</gene>
<evidence type="ECO:0000313" key="1">
    <source>
        <dbReference type="EMBL" id="GMH06480.1"/>
    </source>
</evidence>
<comment type="caution">
    <text evidence="1">The sequence shown here is derived from an EMBL/GenBank/DDBJ whole genome shotgun (WGS) entry which is preliminary data.</text>
</comment>
<evidence type="ECO:0000313" key="2">
    <source>
        <dbReference type="Proteomes" id="UP001279734"/>
    </source>
</evidence>
<organism evidence="1 2">
    <name type="scientific">Nepenthes gracilis</name>
    <name type="common">Slender pitcher plant</name>
    <dbReference type="NCBI Taxonomy" id="150966"/>
    <lineage>
        <taxon>Eukaryota</taxon>
        <taxon>Viridiplantae</taxon>
        <taxon>Streptophyta</taxon>
        <taxon>Embryophyta</taxon>
        <taxon>Tracheophyta</taxon>
        <taxon>Spermatophyta</taxon>
        <taxon>Magnoliopsida</taxon>
        <taxon>eudicotyledons</taxon>
        <taxon>Gunneridae</taxon>
        <taxon>Pentapetalae</taxon>
        <taxon>Caryophyllales</taxon>
        <taxon>Nepenthaceae</taxon>
        <taxon>Nepenthes</taxon>
    </lineage>
</organism>
<keyword evidence="2" id="KW-1185">Reference proteome</keyword>
<accession>A0AAD3XJ98</accession>